<feature type="transmembrane region" description="Helical" evidence="5">
    <location>
        <begin position="532"/>
        <end position="557"/>
    </location>
</feature>
<name>A0ABM1MLS2_NICVS</name>
<dbReference type="Proteomes" id="UP000695000">
    <property type="component" value="Unplaced"/>
</dbReference>
<keyword evidence="3 4" id="KW-0808">Transferase</keyword>
<reference evidence="7" key="1">
    <citation type="submission" date="2025-08" db="UniProtKB">
        <authorList>
            <consortium name="RefSeq"/>
        </authorList>
    </citation>
    <scope>IDENTIFICATION</scope>
    <source>
        <tissue evidence="7">Whole Larva</tissue>
    </source>
</reference>
<dbReference type="GeneID" id="108561915"/>
<dbReference type="PANTHER" id="PTHR48043">
    <property type="entry name" value="EG:EG0003.4 PROTEIN-RELATED"/>
    <property type="match status" value="1"/>
</dbReference>
<evidence type="ECO:0000256" key="1">
    <source>
        <dbReference type="ARBA" id="ARBA00009995"/>
    </source>
</evidence>
<dbReference type="InterPro" id="IPR002213">
    <property type="entry name" value="UDP_glucos_trans"/>
</dbReference>
<feature type="transmembrane region" description="Helical" evidence="5">
    <location>
        <begin position="68"/>
        <end position="89"/>
    </location>
</feature>
<dbReference type="RefSeq" id="XP_017775522.1">
    <property type="nucleotide sequence ID" value="XM_017920033.1"/>
</dbReference>
<dbReference type="InterPro" id="IPR035595">
    <property type="entry name" value="UDP_glycos_trans_CS"/>
</dbReference>
<keyword evidence="5" id="KW-0472">Membrane</keyword>
<keyword evidence="6" id="KW-1185">Reference proteome</keyword>
<proteinExistence type="inferred from homology"/>
<evidence type="ECO:0000256" key="2">
    <source>
        <dbReference type="ARBA" id="ARBA00022676"/>
    </source>
</evidence>
<dbReference type="CDD" id="cd03784">
    <property type="entry name" value="GT1_Gtf-like"/>
    <property type="match status" value="1"/>
</dbReference>
<evidence type="ECO:0000313" key="7">
    <source>
        <dbReference type="RefSeq" id="XP_017775522.1"/>
    </source>
</evidence>
<dbReference type="Pfam" id="PF00201">
    <property type="entry name" value="UDPGT"/>
    <property type="match status" value="1"/>
</dbReference>
<gene>
    <name evidence="7" type="primary">LOC108561915</name>
</gene>
<dbReference type="SUPFAM" id="SSF53756">
    <property type="entry name" value="UDP-Glycosyltransferase/glycogen phosphorylase"/>
    <property type="match status" value="2"/>
</dbReference>
<dbReference type="Gene3D" id="3.40.50.2000">
    <property type="entry name" value="Glycogen Phosphorylase B"/>
    <property type="match status" value="3"/>
</dbReference>
<protein>
    <submittedName>
        <fullName evidence="7">UDP-glucuronosyltransferase 2B15-like</fullName>
    </submittedName>
</protein>
<evidence type="ECO:0000313" key="6">
    <source>
        <dbReference type="Proteomes" id="UP000695000"/>
    </source>
</evidence>
<dbReference type="PANTHER" id="PTHR48043:SF159">
    <property type="entry name" value="EG:EG0003.4 PROTEIN-RELATED"/>
    <property type="match status" value="1"/>
</dbReference>
<dbReference type="InterPro" id="IPR050271">
    <property type="entry name" value="UDP-glycosyltransferase"/>
</dbReference>
<organism evidence="6 7">
    <name type="scientific">Nicrophorus vespilloides</name>
    <name type="common">Boreal carrion beetle</name>
    <dbReference type="NCBI Taxonomy" id="110193"/>
    <lineage>
        <taxon>Eukaryota</taxon>
        <taxon>Metazoa</taxon>
        <taxon>Ecdysozoa</taxon>
        <taxon>Arthropoda</taxon>
        <taxon>Hexapoda</taxon>
        <taxon>Insecta</taxon>
        <taxon>Pterygota</taxon>
        <taxon>Neoptera</taxon>
        <taxon>Endopterygota</taxon>
        <taxon>Coleoptera</taxon>
        <taxon>Polyphaga</taxon>
        <taxon>Staphyliniformia</taxon>
        <taxon>Silphidae</taxon>
        <taxon>Nicrophorinae</taxon>
        <taxon>Nicrophorus</taxon>
    </lineage>
</organism>
<comment type="similarity">
    <text evidence="1 4">Belongs to the UDP-glycosyltransferase family.</text>
</comment>
<evidence type="ECO:0000256" key="3">
    <source>
        <dbReference type="ARBA" id="ARBA00022679"/>
    </source>
</evidence>
<sequence>MAQETHEVIMKTFEKLPYKIIWKFESESLPGKPDNVRILKWVPQQDIETLNYLSVNADFNLQRTAFIIYFRLLLMVAFLGDAARILGIFPTPSYSHQIVYLPIMKELAKRGHEVVIITTDPMEGEIQNLKQIDVSYAYQFSKKLNVTQMIYENNRNPFKFINDLMDLFSDTVIKELEHPEIQSIIANENEHFDLLMVEYMFPTFLAFKHRFNCSMIGLTSLDSSYYGHVAVGNPVHAVLYPDAVMQFQTQKLNFFERLQSFIFEQFMNYYIEYITNPTQEATIAKYFGNNYPSLPELIASIDMLFINVNYILHSIRPLTPATVAIGPFIQIKPPKDLPEDLKLFLDEAKEGVIYFSLGTNVKSKDLAQVTRDVIMKTFAKLPYKILWKFESEKLPGQPDNVKIVKWAPQQDILRHKNVKLFISQCGLQSSEEALYYQVPILGLPFFADQISNAYKLDINGLGLSLNYKELTIEKFAFSINELIDNPKEISNLLKDQPMSSLERAVWWTEYVLRNKGAQHLKGNAVHIPTYQYLYLDIIAILFILVSVIYFSTITAFVPYYEHQFFFASDYPF</sequence>
<evidence type="ECO:0000256" key="4">
    <source>
        <dbReference type="RuleBase" id="RU003718"/>
    </source>
</evidence>
<keyword evidence="5" id="KW-0812">Transmembrane</keyword>
<keyword evidence="5" id="KW-1133">Transmembrane helix</keyword>
<accession>A0ABM1MLS2</accession>
<evidence type="ECO:0000256" key="5">
    <source>
        <dbReference type="SAM" id="Phobius"/>
    </source>
</evidence>
<dbReference type="PROSITE" id="PS00375">
    <property type="entry name" value="UDPGT"/>
    <property type="match status" value="1"/>
</dbReference>
<keyword evidence="2 4" id="KW-0328">Glycosyltransferase</keyword>